<organism evidence="2 3">
    <name type="scientific">Perkinsus olseni</name>
    <name type="common">Perkinsus atlanticus</name>
    <dbReference type="NCBI Taxonomy" id="32597"/>
    <lineage>
        <taxon>Eukaryota</taxon>
        <taxon>Sar</taxon>
        <taxon>Alveolata</taxon>
        <taxon>Perkinsozoa</taxon>
        <taxon>Perkinsea</taxon>
        <taxon>Perkinsida</taxon>
        <taxon>Perkinsidae</taxon>
        <taxon>Perkinsus</taxon>
    </lineage>
</organism>
<comment type="caution">
    <text evidence="2">The sequence shown here is derived from an EMBL/GenBank/DDBJ whole genome shotgun (WGS) entry which is preliminary data.</text>
</comment>
<dbReference type="GO" id="GO:0044528">
    <property type="term" value="P:regulation of mitochondrial mRNA stability"/>
    <property type="evidence" value="ECO:0007669"/>
    <property type="project" value="TreeGrafter"/>
</dbReference>
<dbReference type="EMBL" id="JABAHT010000501">
    <property type="protein sequence ID" value="KAF4654908.1"/>
    <property type="molecule type" value="Genomic_DNA"/>
</dbReference>
<dbReference type="GO" id="GO:0003723">
    <property type="term" value="F:RNA binding"/>
    <property type="evidence" value="ECO:0007669"/>
    <property type="project" value="TreeGrafter"/>
</dbReference>
<dbReference type="PANTHER" id="PTHR21228:SF40">
    <property type="entry name" value="LD45607P"/>
    <property type="match status" value="1"/>
</dbReference>
<feature type="region of interest" description="Disordered" evidence="1">
    <location>
        <begin position="24"/>
        <end position="48"/>
    </location>
</feature>
<protein>
    <submittedName>
        <fullName evidence="2">Uncharacterized protein</fullName>
    </submittedName>
</protein>
<dbReference type="PANTHER" id="PTHR21228">
    <property type="entry name" value="FAST LEU-RICH DOMAIN-CONTAINING"/>
    <property type="match status" value="1"/>
</dbReference>
<accession>A0A7J6L6T7</accession>
<evidence type="ECO:0000313" key="2">
    <source>
        <dbReference type="EMBL" id="KAF4654908.1"/>
    </source>
</evidence>
<dbReference type="GO" id="GO:0005759">
    <property type="term" value="C:mitochondrial matrix"/>
    <property type="evidence" value="ECO:0007669"/>
    <property type="project" value="TreeGrafter"/>
</dbReference>
<evidence type="ECO:0000256" key="1">
    <source>
        <dbReference type="SAM" id="MobiDB-lite"/>
    </source>
</evidence>
<gene>
    <name evidence="2" type="ORF">FOZ61_007966</name>
</gene>
<feature type="compositionally biased region" description="Acidic residues" evidence="1">
    <location>
        <begin position="705"/>
        <end position="719"/>
    </location>
</feature>
<dbReference type="OrthoDB" id="414124at2759"/>
<dbReference type="InterPro" id="IPR050870">
    <property type="entry name" value="FAST_kinase"/>
</dbReference>
<evidence type="ECO:0000313" key="3">
    <source>
        <dbReference type="Proteomes" id="UP000570595"/>
    </source>
</evidence>
<sequence length="767" mass="84607">MFYRPRIYAIENLARALNDRNEPCIPRKKLSYGTPSSTSSPPGLHREETFLTQPSPVLPSSNRDYVLQPQYSASWQEEKREASPLSSDRNLFEGVSPSILQLIRKAADKYPLDMEFWRKYKSVPAMANVRDKASILEILENFAMIHRKHIYLFQRLKHTIVAGMDSWTAPELAKVCASWAQLGFLTDRFTEEISDRVVKTINLCDAEALARLLDAYASTRTRHLRAPLKALAETSLRRIDDFTPQQLCLHCSSFARLNLAYEPIFGAIADRLGKAGDEALNIIALAPEDSDPLAVLSMTDPGAVYSARDVALAAYSFGKLEGVDATQQTPIVMSTTGGHRNDISAKAFDALAVLATLVLRDCTARELQMLATGFDRHRHHTPVEERKPFDSDLLRAMGAQAKRRIAQFSAESLVLFLRSFSNLCSNSPDRDELMDLLLSRVSSHLPRAVSTFKVLDLITTLQVYARRGEKHSEVAGLLADSVLAKKSELTPSDWVSVIDCIAAMKGPLPIVMKAARESGTGGLIGKLKTPQLASVVSACCESGYYQVDDLLPFIMELKSRTLHIPHANAIDADTAARIFIVLCKMEFPNFLAGNGGALEGHSKLLSLENSLGLLAWLMPRLTSPSGTGRPSSRLAGQVLECLAEMDDADFRQAAGGKEEVTCLAGEMLTAVRAKSADTRKGGAKRFTNADYFATDSLLSSLAEDPSVDSEPDGDDDTNGEETRRQKAEELYMRIVHGGEHPARKYTATIPDEVLMRDLSERPSPFWI</sequence>
<reference evidence="2 3" key="1">
    <citation type="submission" date="2020-04" db="EMBL/GenBank/DDBJ databases">
        <title>Perkinsus olseni comparative genomics.</title>
        <authorList>
            <person name="Bogema D.R."/>
        </authorList>
    </citation>
    <scope>NUCLEOTIDE SEQUENCE [LARGE SCALE GENOMIC DNA]</scope>
    <source>
        <strain evidence="2">ATCC PRA-179</strain>
    </source>
</reference>
<feature type="region of interest" description="Disordered" evidence="1">
    <location>
        <begin position="701"/>
        <end position="727"/>
    </location>
</feature>
<dbReference type="GO" id="GO:0000963">
    <property type="term" value="P:mitochondrial RNA processing"/>
    <property type="evidence" value="ECO:0007669"/>
    <property type="project" value="TreeGrafter"/>
</dbReference>
<dbReference type="GO" id="GO:0035770">
    <property type="term" value="C:ribonucleoprotein granule"/>
    <property type="evidence" value="ECO:0007669"/>
    <property type="project" value="TreeGrafter"/>
</dbReference>
<proteinExistence type="predicted"/>
<dbReference type="AlphaFoldDB" id="A0A7J6L6T7"/>
<name>A0A7J6L6T7_PEROL</name>
<dbReference type="Proteomes" id="UP000570595">
    <property type="component" value="Unassembled WGS sequence"/>
</dbReference>